<sequence length="109" mass="10862">MKDYRAATWAVVATTIMVLAAASVIPATAAILGLAAGCSGIAFLHALMSPRTETIEIQLGAVSIAQMGPPSVKEQLFKAAFGGVYGDRSPGNASAGGGCPVHGPACSNC</sequence>
<gene>
    <name evidence="1" type="ORF">LCGC14_2714060</name>
</gene>
<reference evidence="1" key="1">
    <citation type="journal article" date="2015" name="Nature">
        <title>Complex archaea that bridge the gap between prokaryotes and eukaryotes.</title>
        <authorList>
            <person name="Spang A."/>
            <person name="Saw J.H."/>
            <person name="Jorgensen S.L."/>
            <person name="Zaremba-Niedzwiedzka K."/>
            <person name="Martijn J."/>
            <person name="Lind A.E."/>
            <person name="van Eijk R."/>
            <person name="Schleper C."/>
            <person name="Guy L."/>
            <person name="Ettema T.J."/>
        </authorList>
    </citation>
    <scope>NUCLEOTIDE SEQUENCE</scope>
</reference>
<comment type="caution">
    <text evidence="1">The sequence shown here is derived from an EMBL/GenBank/DDBJ whole genome shotgun (WGS) entry which is preliminary data.</text>
</comment>
<evidence type="ECO:0000313" key="1">
    <source>
        <dbReference type="EMBL" id="KKK91330.1"/>
    </source>
</evidence>
<dbReference type="AlphaFoldDB" id="A0A0F8ZZP1"/>
<name>A0A0F8ZZP1_9ZZZZ</name>
<organism evidence="1">
    <name type="scientific">marine sediment metagenome</name>
    <dbReference type="NCBI Taxonomy" id="412755"/>
    <lineage>
        <taxon>unclassified sequences</taxon>
        <taxon>metagenomes</taxon>
        <taxon>ecological metagenomes</taxon>
    </lineage>
</organism>
<proteinExistence type="predicted"/>
<protein>
    <submittedName>
        <fullName evidence="1">Uncharacterized protein</fullName>
    </submittedName>
</protein>
<dbReference type="EMBL" id="LAZR01048705">
    <property type="protein sequence ID" value="KKK91330.1"/>
    <property type="molecule type" value="Genomic_DNA"/>
</dbReference>
<accession>A0A0F8ZZP1</accession>